<dbReference type="AlphaFoldDB" id="A0AAE3VNS5"/>
<comment type="caution">
    <text evidence="1">The sequence shown here is derived from an EMBL/GenBank/DDBJ whole genome shotgun (WGS) entry which is preliminary data.</text>
</comment>
<organism evidence="1 2">
    <name type="scientific">Amorphus orientalis</name>
    <dbReference type="NCBI Taxonomy" id="649198"/>
    <lineage>
        <taxon>Bacteria</taxon>
        <taxon>Pseudomonadati</taxon>
        <taxon>Pseudomonadota</taxon>
        <taxon>Alphaproteobacteria</taxon>
        <taxon>Hyphomicrobiales</taxon>
        <taxon>Amorphaceae</taxon>
        <taxon>Amorphus</taxon>
    </lineage>
</organism>
<dbReference type="EMBL" id="JAUSUL010000002">
    <property type="protein sequence ID" value="MDQ0315514.1"/>
    <property type="molecule type" value="Genomic_DNA"/>
</dbReference>
<dbReference type="RefSeq" id="WP_306885342.1">
    <property type="nucleotide sequence ID" value="NZ_JAUSUL010000002.1"/>
</dbReference>
<gene>
    <name evidence="1" type="ORF">J2S73_001971</name>
</gene>
<dbReference type="Proteomes" id="UP001229244">
    <property type="component" value="Unassembled WGS sequence"/>
</dbReference>
<sequence length="147" mass="15850">MKTKELAALLGLTTRRINQLAEEGIAVRAAPGTFDGPATVQAYIAHVSGKAEGQAALLELDKERARLAKEQADGHALKNQALRGKLVDAEETVRAWSDTLRRVRAGMLAVPSRVRSRNPALTAADVETIDREIRDALEELSAISAID</sequence>
<name>A0AAE3VNS5_9HYPH</name>
<evidence type="ECO:0000313" key="1">
    <source>
        <dbReference type="EMBL" id="MDQ0315514.1"/>
    </source>
</evidence>
<keyword evidence="2" id="KW-1185">Reference proteome</keyword>
<evidence type="ECO:0000313" key="2">
    <source>
        <dbReference type="Proteomes" id="UP001229244"/>
    </source>
</evidence>
<protein>
    <submittedName>
        <fullName evidence="1">Phage terminase Nu1 subunit (DNA packaging protein)</fullName>
    </submittedName>
</protein>
<accession>A0AAE3VNS5</accession>
<reference evidence="1" key="1">
    <citation type="submission" date="2023-07" db="EMBL/GenBank/DDBJ databases">
        <title>Genomic Encyclopedia of Type Strains, Phase IV (KMG-IV): sequencing the most valuable type-strain genomes for metagenomic binning, comparative biology and taxonomic classification.</title>
        <authorList>
            <person name="Goeker M."/>
        </authorList>
    </citation>
    <scope>NUCLEOTIDE SEQUENCE</scope>
    <source>
        <strain evidence="1">DSM 21202</strain>
    </source>
</reference>
<proteinExistence type="predicted"/>